<keyword evidence="1" id="KW-0812">Transmembrane</keyword>
<dbReference type="Proteomes" id="UP000299102">
    <property type="component" value="Unassembled WGS sequence"/>
</dbReference>
<keyword evidence="3" id="KW-1185">Reference proteome</keyword>
<dbReference type="AlphaFoldDB" id="A0A4C2A2L4"/>
<evidence type="ECO:0000313" key="2">
    <source>
        <dbReference type="EMBL" id="GBP94288.1"/>
    </source>
</evidence>
<organism evidence="2 3">
    <name type="scientific">Eumeta variegata</name>
    <name type="common">Bagworm moth</name>
    <name type="synonym">Eumeta japonica</name>
    <dbReference type="NCBI Taxonomy" id="151549"/>
    <lineage>
        <taxon>Eukaryota</taxon>
        <taxon>Metazoa</taxon>
        <taxon>Ecdysozoa</taxon>
        <taxon>Arthropoda</taxon>
        <taxon>Hexapoda</taxon>
        <taxon>Insecta</taxon>
        <taxon>Pterygota</taxon>
        <taxon>Neoptera</taxon>
        <taxon>Endopterygota</taxon>
        <taxon>Lepidoptera</taxon>
        <taxon>Glossata</taxon>
        <taxon>Ditrysia</taxon>
        <taxon>Tineoidea</taxon>
        <taxon>Psychidae</taxon>
        <taxon>Oiketicinae</taxon>
        <taxon>Eumeta</taxon>
    </lineage>
</organism>
<keyword evidence="1" id="KW-0472">Membrane</keyword>
<dbReference type="EMBL" id="BGZK01002485">
    <property type="protein sequence ID" value="GBP94288.1"/>
    <property type="molecule type" value="Genomic_DNA"/>
</dbReference>
<gene>
    <name evidence="2" type="ORF">EVAR_99667_1</name>
</gene>
<feature type="transmembrane region" description="Helical" evidence="1">
    <location>
        <begin position="38"/>
        <end position="60"/>
    </location>
</feature>
<comment type="caution">
    <text evidence="2">The sequence shown here is derived from an EMBL/GenBank/DDBJ whole genome shotgun (WGS) entry which is preliminary data.</text>
</comment>
<keyword evidence="1" id="KW-1133">Transmembrane helix</keyword>
<accession>A0A4C2A2L4</accession>
<evidence type="ECO:0000313" key="3">
    <source>
        <dbReference type="Proteomes" id="UP000299102"/>
    </source>
</evidence>
<name>A0A4C2A2L4_EUMVA</name>
<dbReference type="OrthoDB" id="6431754at2759"/>
<protein>
    <submittedName>
        <fullName evidence="2">Uncharacterized protein</fullName>
    </submittedName>
</protein>
<reference evidence="2 3" key="1">
    <citation type="journal article" date="2019" name="Commun. Biol.">
        <title>The bagworm genome reveals a unique fibroin gene that provides high tensile strength.</title>
        <authorList>
            <person name="Kono N."/>
            <person name="Nakamura H."/>
            <person name="Ohtoshi R."/>
            <person name="Tomita M."/>
            <person name="Numata K."/>
            <person name="Arakawa K."/>
        </authorList>
    </citation>
    <scope>NUCLEOTIDE SEQUENCE [LARGE SCALE GENOMIC DNA]</scope>
</reference>
<proteinExistence type="predicted"/>
<sequence>MSSLCSQRSRQGALINDSVPDSMTDRKMANENNMIVDIVIPSLLIAVLFIGNAFIVLIIYKYRKRCRFHSALTHRTECNSDESFGSPTLLLPSARSLPLDILIHSKRRVTNWCLLWGREVGWAALGVISKRSLLLAILLPADLASVITSRLQPAGDQMCVRIEFDSGLAQ</sequence>
<evidence type="ECO:0000256" key="1">
    <source>
        <dbReference type="SAM" id="Phobius"/>
    </source>
</evidence>